<comment type="caution">
    <text evidence="1">The sequence shown here is derived from an EMBL/GenBank/DDBJ whole genome shotgun (WGS) entry which is preliminary data.</text>
</comment>
<dbReference type="EMBL" id="MVHR01000005">
    <property type="protein sequence ID" value="ORA75451.1"/>
    <property type="molecule type" value="Genomic_DNA"/>
</dbReference>
<organism evidence="1 2">
    <name type="scientific">Mycobacterium heidelbergense</name>
    <dbReference type="NCBI Taxonomy" id="53376"/>
    <lineage>
        <taxon>Bacteria</taxon>
        <taxon>Bacillati</taxon>
        <taxon>Actinomycetota</taxon>
        <taxon>Actinomycetes</taxon>
        <taxon>Mycobacteriales</taxon>
        <taxon>Mycobacteriaceae</taxon>
        <taxon>Mycobacterium</taxon>
        <taxon>Mycobacterium simiae complex</taxon>
    </lineage>
</organism>
<evidence type="ECO:0000313" key="2">
    <source>
        <dbReference type="Proteomes" id="UP000192566"/>
    </source>
</evidence>
<dbReference type="STRING" id="53376.BST25_05905"/>
<dbReference type="AlphaFoldDB" id="A0A1X0DST9"/>
<name>A0A1X0DST9_MYCHE</name>
<gene>
    <name evidence="1" type="ORF">BST25_05905</name>
</gene>
<accession>A0A1X0DST9</accession>
<sequence>MQRTRAIAGTPVRSAADAWAVVKDLLVDTLERSSDVPAGSVATALLPLDGLAPTIAASGAAAETPFILVAGDLRLEIYIIGGDEAFTIEENLAPVPGGASAPNTWALYIQPPGHLLGVVTGAVKDADHLKVGPPTGPGAKQQAAATTGVPLRINESALRRLGGAQ</sequence>
<keyword evidence="2" id="KW-1185">Reference proteome</keyword>
<evidence type="ECO:0000313" key="1">
    <source>
        <dbReference type="EMBL" id="ORA75451.1"/>
    </source>
</evidence>
<reference evidence="1 2" key="1">
    <citation type="submission" date="2017-02" db="EMBL/GenBank/DDBJ databases">
        <title>The new phylogeny of genus Mycobacterium.</title>
        <authorList>
            <person name="Tortoli E."/>
            <person name="Trovato A."/>
            <person name="Cirillo D.M."/>
        </authorList>
    </citation>
    <scope>NUCLEOTIDE SEQUENCE [LARGE SCALE GENOMIC DNA]</scope>
    <source>
        <strain evidence="1 2">DSM 44471</strain>
    </source>
</reference>
<dbReference type="Proteomes" id="UP000192566">
    <property type="component" value="Unassembled WGS sequence"/>
</dbReference>
<protein>
    <submittedName>
        <fullName evidence="1">Uncharacterized protein</fullName>
    </submittedName>
</protein>
<proteinExistence type="predicted"/>